<dbReference type="STRING" id="1121476.SAMN02745751_03105"/>
<dbReference type="PANTHER" id="PTHR13016">
    <property type="entry name" value="AMMECR1 HOMOLOG"/>
    <property type="match status" value="1"/>
</dbReference>
<dbReference type="SUPFAM" id="SSF143447">
    <property type="entry name" value="AMMECR1-like"/>
    <property type="match status" value="1"/>
</dbReference>
<dbReference type="AlphaFoldDB" id="A0A1M6L7I5"/>
<evidence type="ECO:0000313" key="3">
    <source>
        <dbReference type="Proteomes" id="UP000184052"/>
    </source>
</evidence>
<organism evidence="2 3">
    <name type="scientific">Dethiosulfatibacter aminovorans DSM 17477</name>
    <dbReference type="NCBI Taxonomy" id="1121476"/>
    <lineage>
        <taxon>Bacteria</taxon>
        <taxon>Bacillati</taxon>
        <taxon>Bacillota</taxon>
        <taxon>Tissierellia</taxon>
        <taxon>Dethiosulfatibacter</taxon>
    </lineage>
</organism>
<dbReference type="PANTHER" id="PTHR13016:SF0">
    <property type="entry name" value="AMME SYNDROME CANDIDATE GENE 1 PROTEIN"/>
    <property type="match status" value="1"/>
</dbReference>
<dbReference type="InterPro" id="IPR023473">
    <property type="entry name" value="AMMECR1"/>
</dbReference>
<dbReference type="NCBIfam" id="TIGR00296">
    <property type="entry name" value="TIGR00296 family protein"/>
    <property type="match status" value="1"/>
</dbReference>
<dbReference type="InterPro" id="IPR002733">
    <property type="entry name" value="AMMECR1_domain"/>
</dbReference>
<dbReference type="Gene3D" id="3.30.1490.150">
    <property type="entry name" value="Hypothetical protein ph0010, domain 2"/>
    <property type="match status" value="1"/>
</dbReference>
<name>A0A1M6L7I5_9FIRM</name>
<dbReference type="NCBIfam" id="TIGR04336">
    <property type="entry name" value="AmmeMemoSam_B"/>
    <property type="match status" value="1"/>
</dbReference>
<accession>A0A1M6L7I5</accession>
<proteinExistence type="predicted"/>
<dbReference type="InterPro" id="IPR004183">
    <property type="entry name" value="Xdiol_dOase_suB"/>
</dbReference>
<dbReference type="PROSITE" id="PS51112">
    <property type="entry name" value="AMMECR1"/>
    <property type="match status" value="1"/>
</dbReference>
<reference evidence="2 3" key="1">
    <citation type="submission" date="2016-11" db="EMBL/GenBank/DDBJ databases">
        <authorList>
            <person name="Jaros S."/>
            <person name="Januszkiewicz K."/>
            <person name="Wedrychowicz H."/>
        </authorList>
    </citation>
    <scope>NUCLEOTIDE SEQUENCE [LARGE SCALE GENOMIC DNA]</scope>
    <source>
        <strain evidence="2 3">DSM 17477</strain>
    </source>
</reference>
<dbReference type="OrthoDB" id="159752at2"/>
<dbReference type="NCBIfam" id="TIGR04335">
    <property type="entry name" value="AmmeMemoSam_A"/>
    <property type="match status" value="1"/>
</dbReference>
<dbReference type="RefSeq" id="WP_073050481.1">
    <property type="nucleotide sequence ID" value="NZ_FQZL01000030.1"/>
</dbReference>
<dbReference type="Proteomes" id="UP000184052">
    <property type="component" value="Unassembled WGS sequence"/>
</dbReference>
<dbReference type="InterPro" id="IPR027623">
    <property type="entry name" value="AmmeMemoSam_A"/>
</dbReference>
<keyword evidence="3" id="KW-1185">Reference proteome</keyword>
<gene>
    <name evidence="2" type="ORF">SAMN02745751_03105</name>
</gene>
<dbReference type="EMBL" id="FQZL01000030">
    <property type="protein sequence ID" value="SHJ67181.1"/>
    <property type="molecule type" value="Genomic_DNA"/>
</dbReference>
<protein>
    <submittedName>
        <fullName evidence="2">Uncharacterized protein, PH0010 family/AmmeMemoRadiSam system protein A/AmmeMemoRadiSam system protein B</fullName>
    </submittedName>
</protein>
<dbReference type="Pfam" id="PF01871">
    <property type="entry name" value="AMMECR1"/>
    <property type="match status" value="1"/>
</dbReference>
<dbReference type="InterPro" id="IPR027485">
    <property type="entry name" value="AMMECR1_N"/>
</dbReference>
<dbReference type="GO" id="GO:0016702">
    <property type="term" value="F:oxidoreductase activity, acting on single donors with incorporation of molecular oxygen, incorporation of two atoms of oxygen"/>
    <property type="evidence" value="ECO:0007669"/>
    <property type="project" value="UniProtKB-ARBA"/>
</dbReference>
<dbReference type="CDD" id="cd07951">
    <property type="entry name" value="ED_3B_N_AMMECR1"/>
    <property type="match status" value="1"/>
</dbReference>
<dbReference type="Gene3D" id="3.40.830.10">
    <property type="entry name" value="LigB-like"/>
    <property type="match status" value="1"/>
</dbReference>
<sequence>MSILSGYLMPHPPLIIPEIGRGEERKIQNTIDSMNDIGLDVKSLAPDTIIVITPHGNLFRDAVTVNCDRNLRGDFGSFGYRDIKMNFDNNFELANRIVDNSEKKNVSAIRVDEELKKDYMLDSRIDHGTMVPLHFVISHYNDFKLVHITYGILSNEELYKFGKIVKDTVNELGIRAVVIASGDLSHKLIQGAPAGYSPKGKGFDKNIMEYIGNNNRLGIMSVDETYADEAGECGLRSLQILMGVLDGLETENRVLSYEGPFGVGYGCAELKVKGESEEYRIFDDISRENKSWLRKIRDEEDGYVRLARKTLETYLHENRTIKPNEEKLDEELLHNRAGAFVSIKKDGNLRGCIGTINPTKGSIAEEIINNAISAGIYDPRFNPVEEDELEDLVYSVDILSPAEKIHSKTMLDPYNYGVIVTSGRKKGLLLPNLEGIDDVDEQLRIALSKAGINQWEEYEMERFKVTRHH</sequence>
<evidence type="ECO:0000259" key="1">
    <source>
        <dbReference type="PROSITE" id="PS51112"/>
    </source>
</evidence>
<dbReference type="InterPro" id="IPR036071">
    <property type="entry name" value="AMMECR1_dom_sf"/>
</dbReference>
<feature type="domain" description="AMMECR1" evidence="1">
    <location>
        <begin position="298"/>
        <end position="469"/>
    </location>
</feature>
<dbReference type="Gene3D" id="3.30.700.20">
    <property type="entry name" value="Hypothetical protein ph0010, domain 1"/>
    <property type="match status" value="1"/>
</dbReference>
<dbReference type="SUPFAM" id="SSF53213">
    <property type="entry name" value="LigB-like"/>
    <property type="match status" value="1"/>
</dbReference>
<evidence type="ECO:0000313" key="2">
    <source>
        <dbReference type="EMBL" id="SHJ67181.1"/>
    </source>
</evidence>
<dbReference type="Pfam" id="PF02900">
    <property type="entry name" value="LigB"/>
    <property type="match status" value="1"/>
</dbReference>
<dbReference type="GO" id="GO:0008198">
    <property type="term" value="F:ferrous iron binding"/>
    <property type="evidence" value="ECO:0007669"/>
    <property type="project" value="InterPro"/>
</dbReference>